<proteinExistence type="predicted"/>
<feature type="compositionally biased region" description="Polar residues" evidence="1">
    <location>
        <begin position="13"/>
        <end position="23"/>
    </location>
</feature>
<keyword evidence="3" id="KW-0966">Cell projection</keyword>
<protein>
    <submittedName>
        <fullName evidence="3">Flagellar hook-length control protein</fullName>
    </submittedName>
</protein>
<organism evidence="3 4">
    <name type="scientific">Gottschalkia purinilytica</name>
    <name type="common">Clostridium purinilyticum</name>
    <dbReference type="NCBI Taxonomy" id="1503"/>
    <lineage>
        <taxon>Bacteria</taxon>
        <taxon>Bacillati</taxon>
        <taxon>Bacillota</taxon>
        <taxon>Tissierellia</taxon>
        <taxon>Tissierellales</taxon>
        <taxon>Gottschalkiaceae</taxon>
        <taxon>Gottschalkia</taxon>
    </lineage>
</organism>
<dbReference type="OrthoDB" id="1708370at2"/>
<dbReference type="Gene3D" id="3.30.750.140">
    <property type="match status" value="1"/>
</dbReference>
<dbReference type="InterPro" id="IPR021136">
    <property type="entry name" value="Flagellar_hook_control-like_C"/>
</dbReference>
<evidence type="ECO:0000256" key="1">
    <source>
        <dbReference type="SAM" id="MobiDB-lite"/>
    </source>
</evidence>
<sequence>MISQGVNMFFKDSGTTVNSNSKQSTRDFKDGFNKILEQKRNNELGNNKNKSNAGSVAQISRPIIKDESKINDVRQESNNNNNISATTETTNKTITQNINKVDSSNNEILEDSEVEEIIKSIENLKYFAQILIDFIRNQTNLEVDKEQSDDSQLNIDLLKDIDFEKINISALNITQEQVNELSKLFNESFKKLLNEFKNLSDSTEIKSLEDGIKILEKLELKLQDVLSEKDGLNIEQEEVLKEFKSALEEALGKEAKNTESNEKTENDGRNISVKNKEANVTQIAEELEDTNKKTTNIFKNTDSEDTDNLNVKDIVKDTITKVVSSDEGETVKVTVEKNNSNNQVIIGEVVKEGEGIQNFKQIISKATLLRDDNIEINQNDIINQITDKMKATYNDKLREIKINLKPENLGALTIKISLERGIVNARAIVENYNVKQIMESNLDQLKDSLKGQGINFDTLDVYVGQDSAFEKQSSNNWNQNKKVKVKKNKVESLEANELYENSEEILSPLISSESSLDVTV</sequence>
<evidence type="ECO:0000313" key="3">
    <source>
        <dbReference type="EMBL" id="KNF08816.1"/>
    </source>
</evidence>
<dbReference type="Proteomes" id="UP000037267">
    <property type="component" value="Unassembled WGS sequence"/>
</dbReference>
<gene>
    <name evidence="3" type="ORF">CLPU_5c01230</name>
</gene>
<keyword evidence="3" id="KW-0969">Cilium</keyword>
<evidence type="ECO:0000259" key="2">
    <source>
        <dbReference type="Pfam" id="PF02120"/>
    </source>
</evidence>
<keyword evidence="4" id="KW-1185">Reference proteome</keyword>
<name>A0A0L0WBF6_GOTPU</name>
<evidence type="ECO:0000313" key="4">
    <source>
        <dbReference type="Proteomes" id="UP000037267"/>
    </source>
</evidence>
<comment type="caution">
    <text evidence="3">The sequence shown here is derived from an EMBL/GenBank/DDBJ whole genome shotgun (WGS) entry which is preliminary data.</text>
</comment>
<feature type="region of interest" description="Disordered" evidence="1">
    <location>
        <begin position="1"/>
        <end position="26"/>
    </location>
</feature>
<dbReference type="Pfam" id="PF02120">
    <property type="entry name" value="Flg_hook"/>
    <property type="match status" value="1"/>
</dbReference>
<keyword evidence="3" id="KW-0282">Flagellum</keyword>
<dbReference type="EMBL" id="LGSS01000005">
    <property type="protein sequence ID" value="KNF08816.1"/>
    <property type="molecule type" value="Genomic_DNA"/>
</dbReference>
<feature type="domain" description="Flagellar hook-length control protein-like C-terminal" evidence="2">
    <location>
        <begin position="388"/>
        <end position="467"/>
    </location>
</feature>
<dbReference type="STRING" id="1503.CLPU_5c01230"/>
<accession>A0A0L0WBF6</accession>
<dbReference type="RefSeq" id="WP_050354914.1">
    <property type="nucleotide sequence ID" value="NZ_LGSS01000005.1"/>
</dbReference>
<reference evidence="4" key="1">
    <citation type="submission" date="2015-07" db="EMBL/GenBank/DDBJ databases">
        <title>Draft genome sequence of the purine-degrading Gottschalkia purinilyticum DSM 1384 (formerly Clostridium purinilyticum).</title>
        <authorList>
            <person name="Poehlein A."/>
            <person name="Schiel-Bengelsdorf B."/>
            <person name="Bengelsdorf F.R."/>
            <person name="Daniel R."/>
            <person name="Duerre P."/>
        </authorList>
    </citation>
    <scope>NUCLEOTIDE SEQUENCE [LARGE SCALE GENOMIC DNA]</scope>
    <source>
        <strain evidence="4">DSM 1384</strain>
    </source>
</reference>
<dbReference type="CDD" id="cd17470">
    <property type="entry name" value="T3SS_Flik_C"/>
    <property type="match status" value="1"/>
</dbReference>
<dbReference type="InterPro" id="IPR038610">
    <property type="entry name" value="FliK-like_C_sf"/>
</dbReference>
<dbReference type="AlphaFoldDB" id="A0A0L0WBF6"/>